<evidence type="ECO:0000313" key="3">
    <source>
        <dbReference type="Proteomes" id="UP001271769"/>
    </source>
</evidence>
<protein>
    <submittedName>
        <fullName evidence="2">DUF1499 domain-containing protein</fullName>
    </submittedName>
</protein>
<dbReference type="Pfam" id="PF07386">
    <property type="entry name" value="DUF1499"/>
    <property type="match status" value="1"/>
</dbReference>
<evidence type="ECO:0000313" key="2">
    <source>
        <dbReference type="EMBL" id="MDY0870917.1"/>
    </source>
</evidence>
<sequence length="165" mass="17776">MSYPLHPPRRKRPILGLLCCFCLIAAGCSADTARIDFSTFARATTPNDALACPTGLCAAKADFVTDAVALSATDLAAKARALLSSEPRTELASQSEEGLHLVFVQRSRLFRFPDTVNIAVLPAGDGQANLAIYSRSNYGHGDLGVNRRRVEAWLQRLGIPYRAAS</sequence>
<dbReference type="Proteomes" id="UP001271769">
    <property type="component" value="Unassembled WGS sequence"/>
</dbReference>
<name>A0ABU5DUC8_9PROT</name>
<organism evidence="2 3">
    <name type="scientific">Dongia rigui</name>
    <dbReference type="NCBI Taxonomy" id="940149"/>
    <lineage>
        <taxon>Bacteria</taxon>
        <taxon>Pseudomonadati</taxon>
        <taxon>Pseudomonadota</taxon>
        <taxon>Alphaproteobacteria</taxon>
        <taxon>Rhodospirillales</taxon>
        <taxon>Dongiaceae</taxon>
        <taxon>Dongia</taxon>
    </lineage>
</organism>
<dbReference type="RefSeq" id="WP_320499288.1">
    <property type="nucleotide sequence ID" value="NZ_JAXCLX010000001.1"/>
</dbReference>
<keyword evidence="1" id="KW-0732">Signal</keyword>
<evidence type="ECO:0000256" key="1">
    <source>
        <dbReference type="SAM" id="SignalP"/>
    </source>
</evidence>
<accession>A0ABU5DUC8</accession>
<reference evidence="2 3" key="1">
    <citation type="journal article" date="2013" name="Antonie Van Leeuwenhoek">
        <title>Dongia rigui sp. nov., isolated from freshwater of a large wetland in Korea.</title>
        <authorList>
            <person name="Baik K.S."/>
            <person name="Hwang Y.M."/>
            <person name="Choi J.S."/>
            <person name="Kwon J."/>
            <person name="Seong C.N."/>
        </authorList>
    </citation>
    <scope>NUCLEOTIDE SEQUENCE [LARGE SCALE GENOMIC DNA]</scope>
    <source>
        <strain evidence="2 3">04SU4-P</strain>
    </source>
</reference>
<feature type="chain" id="PRO_5045372353" evidence="1">
    <location>
        <begin position="31"/>
        <end position="165"/>
    </location>
</feature>
<feature type="signal peptide" evidence="1">
    <location>
        <begin position="1"/>
        <end position="30"/>
    </location>
</feature>
<keyword evidence="3" id="KW-1185">Reference proteome</keyword>
<dbReference type="EMBL" id="JAXCLX010000001">
    <property type="protein sequence ID" value="MDY0870917.1"/>
    <property type="molecule type" value="Genomic_DNA"/>
</dbReference>
<proteinExistence type="predicted"/>
<dbReference type="InterPro" id="IPR010865">
    <property type="entry name" value="DUF1499"/>
</dbReference>
<gene>
    <name evidence="2" type="ORF">SMD31_03250</name>
</gene>
<comment type="caution">
    <text evidence="2">The sequence shown here is derived from an EMBL/GenBank/DDBJ whole genome shotgun (WGS) entry which is preliminary data.</text>
</comment>